<gene>
    <name evidence="2" type="ORF">WN50_07005</name>
</gene>
<accession>A0A0F5YJG0</accession>
<feature type="region of interest" description="Disordered" evidence="1">
    <location>
        <begin position="17"/>
        <end position="62"/>
    </location>
</feature>
<dbReference type="AlphaFoldDB" id="A0A0F5YJG0"/>
<dbReference type="RefSeq" id="WP_046277805.1">
    <property type="nucleotide sequence ID" value="NZ_LATL02000353.1"/>
</dbReference>
<reference evidence="2 3" key="1">
    <citation type="submission" date="2015-06" db="EMBL/GenBank/DDBJ databases">
        <title>Draft genome assembly of filamentous brackish cyanobacterium Limnoraphis robusta strain CS-951.</title>
        <authorList>
            <person name="Willis A."/>
            <person name="Parks M."/>
            <person name="Burford M.A."/>
        </authorList>
    </citation>
    <scope>NUCLEOTIDE SEQUENCE [LARGE SCALE GENOMIC DNA]</scope>
    <source>
        <strain evidence="2 3">CS-951</strain>
    </source>
</reference>
<feature type="compositionally biased region" description="Low complexity" evidence="1">
    <location>
        <begin position="17"/>
        <end position="55"/>
    </location>
</feature>
<evidence type="ECO:0000313" key="2">
    <source>
        <dbReference type="EMBL" id="KKD38787.1"/>
    </source>
</evidence>
<evidence type="ECO:0000256" key="1">
    <source>
        <dbReference type="SAM" id="MobiDB-lite"/>
    </source>
</evidence>
<protein>
    <submittedName>
        <fullName evidence="2">Uncharacterized protein</fullName>
    </submittedName>
</protein>
<dbReference type="Proteomes" id="UP000033607">
    <property type="component" value="Unassembled WGS sequence"/>
</dbReference>
<evidence type="ECO:0000313" key="3">
    <source>
        <dbReference type="Proteomes" id="UP000033607"/>
    </source>
</evidence>
<organism evidence="2 3">
    <name type="scientific">Limnoraphis robusta CS-951</name>
    <dbReference type="NCBI Taxonomy" id="1637645"/>
    <lineage>
        <taxon>Bacteria</taxon>
        <taxon>Bacillati</taxon>
        <taxon>Cyanobacteriota</taxon>
        <taxon>Cyanophyceae</taxon>
        <taxon>Oscillatoriophycideae</taxon>
        <taxon>Oscillatoriales</taxon>
        <taxon>Sirenicapillariaceae</taxon>
        <taxon>Limnoraphis</taxon>
    </lineage>
</organism>
<comment type="caution">
    <text evidence="2">The sequence shown here is derived from an EMBL/GenBank/DDBJ whole genome shotgun (WGS) entry which is preliminary data.</text>
</comment>
<proteinExistence type="predicted"/>
<dbReference type="EMBL" id="LATL02000353">
    <property type="protein sequence ID" value="KKD38787.1"/>
    <property type="molecule type" value="Genomic_DNA"/>
</dbReference>
<sequence>MFIVDIPPPVVVVVQPSQPTPITTPTTNHPVSRPTTTTTQPTPTVTPTPLTTPTTQDKGSMEKLEQRVLDRIRQKAGGN</sequence>
<name>A0A0F5YJG0_9CYAN</name>